<dbReference type="Pfam" id="PF02596">
    <property type="entry name" value="DUF169"/>
    <property type="match status" value="1"/>
</dbReference>
<accession>U1YH91</accession>
<dbReference type="PATRIC" id="fig|649747.3.peg.1599"/>
<keyword evidence="2" id="KW-1185">Reference proteome</keyword>
<evidence type="ECO:0000313" key="2">
    <source>
        <dbReference type="Proteomes" id="UP000016511"/>
    </source>
</evidence>
<dbReference type="HOGENOM" id="CLU_074324_0_0_9"/>
<dbReference type="PANTHER" id="PTHR37954:SF3">
    <property type="entry name" value="DUF169 DOMAIN-CONTAINING PROTEIN"/>
    <property type="match status" value="1"/>
</dbReference>
<dbReference type="STRING" id="649747.HMPREF0083_01770"/>
<sequence length="269" mass="30141">MKNMSETKQLLRNDKLALLNREIEKHVRPDTFPLAIRVLRPGEEIPPKAKRPVHDLQVQVSICQGITMSRRYGWAIAMGGEDLSCPIAKAAFHFEEPVSFYTEGNLAHGMYAETLACAQLTEEEVPKFSKEESGTIVVSPLSRATFEPDVVVVYGNSAQVMRMVAATLFKTGGSISSEFSARADCADIIIRTIQMDSPQVILPCYGDRVFGQTYDHEMAFSFPYRIADNVIEGFAGTHKGGVRYPIPSFLQYQAKYPATYEKLNDMWKE</sequence>
<dbReference type="Proteomes" id="UP000016511">
    <property type="component" value="Unassembled WGS sequence"/>
</dbReference>
<dbReference type="EMBL" id="AWSJ01000119">
    <property type="protein sequence ID" value="ERI10156.1"/>
    <property type="molecule type" value="Genomic_DNA"/>
</dbReference>
<evidence type="ECO:0000313" key="1">
    <source>
        <dbReference type="EMBL" id="ERI10156.1"/>
    </source>
</evidence>
<protein>
    <recommendedName>
        <fullName evidence="3">DUF169 domain-containing protein</fullName>
    </recommendedName>
</protein>
<evidence type="ECO:0008006" key="3">
    <source>
        <dbReference type="Google" id="ProtNLM"/>
    </source>
</evidence>
<dbReference type="PANTHER" id="PTHR37954">
    <property type="entry name" value="BLL4979 PROTEIN"/>
    <property type="match status" value="1"/>
</dbReference>
<organism evidence="1 2">
    <name type="scientific">Aneurinibacillus aneurinilyticus ATCC 12856</name>
    <dbReference type="NCBI Taxonomy" id="649747"/>
    <lineage>
        <taxon>Bacteria</taxon>
        <taxon>Bacillati</taxon>
        <taxon>Bacillota</taxon>
        <taxon>Bacilli</taxon>
        <taxon>Bacillales</taxon>
        <taxon>Paenibacillaceae</taxon>
        <taxon>Aneurinibacillus group</taxon>
        <taxon>Aneurinibacillus</taxon>
    </lineage>
</organism>
<proteinExistence type="predicted"/>
<reference evidence="1 2" key="1">
    <citation type="submission" date="2013-08" db="EMBL/GenBank/DDBJ databases">
        <authorList>
            <person name="Weinstock G."/>
            <person name="Sodergren E."/>
            <person name="Wylie T."/>
            <person name="Fulton L."/>
            <person name="Fulton R."/>
            <person name="Fronick C."/>
            <person name="O'Laughlin M."/>
            <person name="Godfrey J."/>
            <person name="Miner T."/>
            <person name="Herter B."/>
            <person name="Appelbaum E."/>
            <person name="Cordes M."/>
            <person name="Lek S."/>
            <person name="Wollam A."/>
            <person name="Pepin K.H."/>
            <person name="Palsikar V.B."/>
            <person name="Mitreva M."/>
            <person name="Wilson R.K."/>
        </authorList>
    </citation>
    <scope>NUCLEOTIDE SEQUENCE [LARGE SCALE GENOMIC DNA]</scope>
    <source>
        <strain evidence="1 2">ATCC 12856</strain>
    </source>
</reference>
<dbReference type="InterPro" id="IPR003748">
    <property type="entry name" value="DUF169"/>
</dbReference>
<gene>
    <name evidence="1" type="ORF">HMPREF0083_01770</name>
</gene>
<comment type="caution">
    <text evidence="1">The sequence shown here is derived from an EMBL/GenBank/DDBJ whole genome shotgun (WGS) entry which is preliminary data.</text>
</comment>
<name>U1YH91_ANEAE</name>
<dbReference type="eggNOG" id="COG2043">
    <property type="taxonomic scope" value="Bacteria"/>
</dbReference>
<dbReference type="AlphaFoldDB" id="U1YH91"/>